<feature type="transmembrane region" description="Helical" evidence="7">
    <location>
        <begin position="223"/>
        <end position="245"/>
    </location>
</feature>
<comment type="subcellular location">
    <subcellularLocation>
        <location evidence="1">Cell membrane</location>
        <topology evidence="1">Multi-pass membrane protein</topology>
    </subcellularLocation>
</comment>
<dbReference type="GO" id="GO:0022857">
    <property type="term" value="F:transmembrane transporter activity"/>
    <property type="evidence" value="ECO:0007669"/>
    <property type="project" value="InterPro"/>
</dbReference>
<protein>
    <submittedName>
        <fullName evidence="9">MFS transporter</fullName>
    </submittedName>
</protein>
<keyword evidence="3" id="KW-1003">Cell membrane</keyword>
<keyword evidence="4 7" id="KW-0812">Transmembrane</keyword>
<dbReference type="PROSITE" id="PS50850">
    <property type="entry name" value="MFS"/>
    <property type="match status" value="1"/>
</dbReference>
<feature type="transmembrane region" description="Helical" evidence="7">
    <location>
        <begin position="284"/>
        <end position="306"/>
    </location>
</feature>
<feature type="transmembrane region" description="Helical" evidence="7">
    <location>
        <begin position="347"/>
        <end position="370"/>
    </location>
</feature>
<dbReference type="CDD" id="cd06173">
    <property type="entry name" value="MFS_MefA_like"/>
    <property type="match status" value="1"/>
</dbReference>
<sequence length="418" mass="44151">MGLMRRYAGFRALWIGQLLSQMGNAIFLIMGLWEIQLRSPFLLAIAGLAMTIPSSLGVVGGALIDRYDPRRLMLWTDTLRGAAVLLGLLALAIPHTLIPDIMALLAVNSLGSALFGPAESVILPWLVKDEDLGAANGLYSVTSQLSSAIGSAVGGAAIAAIGVAVVFGLDLASFWLSALAIFLMMRVVARPVSHAHPVSELAPLEGLGKSILEGWRGLGSMPWLVRLIPIILITNLAFSAAFTMLPYWSRHILHGDAFIFGILEASWAVGMVVGSVGVSMTSRFSLNSVIAVMGAALGLGALAFAISPWPILSIAILVATGVANGIANALLFTLMQRAIPEQIRGRAFGLLISLITISSPVGSLLSGVFLHVLPLWWSWVLAAVAGFGLSILAGKWLPRSQVDFASESVANDDRPEAF</sequence>
<evidence type="ECO:0000256" key="6">
    <source>
        <dbReference type="ARBA" id="ARBA00023136"/>
    </source>
</evidence>
<feature type="transmembrane region" description="Helical" evidence="7">
    <location>
        <begin position="376"/>
        <end position="397"/>
    </location>
</feature>
<gene>
    <name evidence="9" type="ORF">C7B45_12945</name>
</gene>
<feature type="transmembrane region" description="Helical" evidence="7">
    <location>
        <begin position="79"/>
        <end position="98"/>
    </location>
</feature>
<dbReference type="GO" id="GO:0005886">
    <property type="term" value="C:plasma membrane"/>
    <property type="evidence" value="ECO:0007669"/>
    <property type="project" value="UniProtKB-SubCell"/>
</dbReference>
<name>A0A2T2WF56_9FIRM</name>
<dbReference type="SUPFAM" id="SSF103473">
    <property type="entry name" value="MFS general substrate transporter"/>
    <property type="match status" value="1"/>
</dbReference>
<evidence type="ECO:0000256" key="2">
    <source>
        <dbReference type="ARBA" id="ARBA00022448"/>
    </source>
</evidence>
<feature type="transmembrane region" description="Helical" evidence="7">
    <location>
        <begin position="312"/>
        <end position="335"/>
    </location>
</feature>
<dbReference type="InterPro" id="IPR036259">
    <property type="entry name" value="MFS_trans_sf"/>
</dbReference>
<keyword evidence="6 7" id="KW-0472">Membrane</keyword>
<evidence type="ECO:0000256" key="1">
    <source>
        <dbReference type="ARBA" id="ARBA00004651"/>
    </source>
</evidence>
<feature type="transmembrane region" description="Helical" evidence="7">
    <location>
        <begin position="41"/>
        <end position="67"/>
    </location>
</feature>
<evidence type="ECO:0000256" key="7">
    <source>
        <dbReference type="SAM" id="Phobius"/>
    </source>
</evidence>
<accession>A0A2T2WF56</accession>
<evidence type="ECO:0000256" key="5">
    <source>
        <dbReference type="ARBA" id="ARBA00022989"/>
    </source>
</evidence>
<dbReference type="Gene3D" id="1.20.1250.20">
    <property type="entry name" value="MFS general substrate transporter like domains"/>
    <property type="match status" value="1"/>
</dbReference>
<dbReference type="Proteomes" id="UP000241848">
    <property type="component" value="Unassembled WGS sequence"/>
</dbReference>
<comment type="caution">
    <text evidence="9">The sequence shown here is derived from an EMBL/GenBank/DDBJ whole genome shotgun (WGS) entry which is preliminary data.</text>
</comment>
<keyword evidence="2" id="KW-0813">Transport</keyword>
<evidence type="ECO:0000313" key="10">
    <source>
        <dbReference type="Proteomes" id="UP000241848"/>
    </source>
</evidence>
<organism evidence="9 10">
    <name type="scientific">Sulfobacillus acidophilus</name>
    <dbReference type="NCBI Taxonomy" id="53633"/>
    <lineage>
        <taxon>Bacteria</taxon>
        <taxon>Bacillati</taxon>
        <taxon>Bacillota</taxon>
        <taxon>Clostridia</taxon>
        <taxon>Eubacteriales</taxon>
        <taxon>Clostridiales Family XVII. Incertae Sedis</taxon>
        <taxon>Sulfobacillus</taxon>
    </lineage>
</organism>
<feature type="transmembrane region" description="Helical" evidence="7">
    <location>
        <begin position="257"/>
        <end position="277"/>
    </location>
</feature>
<dbReference type="PANTHER" id="PTHR23513">
    <property type="entry name" value="INTEGRAL MEMBRANE EFFLUX PROTEIN-RELATED"/>
    <property type="match status" value="1"/>
</dbReference>
<evidence type="ECO:0000256" key="4">
    <source>
        <dbReference type="ARBA" id="ARBA00022692"/>
    </source>
</evidence>
<dbReference type="InterPro" id="IPR010290">
    <property type="entry name" value="TM_effector"/>
</dbReference>
<dbReference type="EMBL" id="PXYV01000048">
    <property type="protein sequence ID" value="PSR20866.1"/>
    <property type="molecule type" value="Genomic_DNA"/>
</dbReference>
<evidence type="ECO:0000313" key="9">
    <source>
        <dbReference type="EMBL" id="PSR20866.1"/>
    </source>
</evidence>
<evidence type="ECO:0000256" key="3">
    <source>
        <dbReference type="ARBA" id="ARBA00022475"/>
    </source>
</evidence>
<dbReference type="PANTHER" id="PTHR23513:SF6">
    <property type="entry name" value="MAJOR FACILITATOR SUPERFAMILY ASSOCIATED DOMAIN-CONTAINING PROTEIN"/>
    <property type="match status" value="1"/>
</dbReference>
<feature type="transmembrane region" description="Helical" evidence="7">
    <location>
        <begin position="12"/>
        <end position="35"/>
    </location>
</feature>
<dbReference type="Pfam" id="PF05977">
    <property type="entry name" value="MFS_3"/>
    <property type="match status" value="1"/>
</dbReference>
<feature type="domain" description="Major facilitator superfamily (MFS) profile" evidence="8">
    <location>
        <begin position="156"/>
        <end position="418"/>
    </location>
</feature>
<proteinExistence type="predicted"/>
<reference evidence="9 10" key="1">
    <citation type="journal article" date="2014" name="BMC Genomics">
        <title>Comparison of environmental and isolate Sulfobacillus genomes reveals diverse carbon, sulfur, nitrogen, and hydrogen metabolisms.</title>
        <authorList>
            <person name="Justice N.B."/>
            <person name="Norman A."/>
            <person name="Brown C.T."/>
            <person name="Singh A."/>
            <person name="Thomas B.C."/>
            <person name="Banfield J.F."/>
        </authorList>
    </citation>
    <scope>NUCLEOTIDE SEQUENCE [LARGE SCALE GENOMIC DNA]</scope>
    <source>
        <strain evidence="9">AMDSBA3</strain>
    </source>
</reference>
<keyword evidence="5 7" id="KW-1133">Transmembrane helix</keyword>
<dbReference type="InterPro" id="IPR020846">
    <property type="entry name" value="MFS_dom"/>
</dbReference>
<dbReference type="AlphaFoldDB" id="A0A2T2WF56"/>
<evidence type="ECO:0000259" key="8">
    <source>
        <dbReference type="PROSITE" id="PS50850"/>
    </source>
</evidence>